<feature type="domain" description="Cupin type-2" evidence="2">
    <location>
        <begin position="110"/>
        <end position="178"/>
    </location>
</feature>
<dbReference type="GO" id="GO:0004037">
    <property type="term" value="F:allantoicase activity"/>
    <property type="evidence" value="ECO:0007669"/>
    <property type="project" value="UniProtKB-EC"/>
</dbReference>
<comment type="caution">
    <text evidence="3">The sequence shown here is derived from an EMBL/GenBank/DDBJ whole genome shotgun (WGS) entry which is preliminary data.</text>
</comment>
<sequence length="314" mass="34541">MTDTGPHQTGPKQTGLIQTGPAGAPTGDIAQLPAEDATTARIRYAGPVAGLPPQTGMTTDTAVFTDAYAVIPRTVMRDIVTSYLPGWQGMRLWMLARPLTGFAETFSQYIVELAEGGGSDTPDDDPEIQHAIFVTGGDMQVVIDGTEHRLTPGGFAYIPPGTPWQIRNRTAGPAGFHWWRKRWQPAAGTDRPDPIVVQEQDIAPSMMPDTDGAWGTTRFMDPADLRHDMHITVVTFKPGGSIPFAETHVMEHGLFVLEGKAVYRLNRDWVEVGPGDYMWLRAFCPQACYAGGPGPFRYLLYKDVNRHATLWPHR</sequence>
<dbReference type="EC" id="3.5.3.26" evidence="3"/>
<dbReference type="Gene3D" id="2.60.120.10">
    <property type="entry name" value="Jelly Rolls"/>
    <property type="match status" value="2"/>
</dbReference>
<dbReference type="PANTHER" id="PTHR34571">
    <property type="entry name" value="(S)-UREIDOGLYCINE AMINOHYDROLASE"/>
    <property type="match status" value="1"/>
</dbReference>
<feature type="domain" description="Cupin type-2" evidence="2">
    <location>
        <begin position="233"/>
        <end position="299"/>
    </location>
</feature>
<dbReference type="NCBIfam" id="NF008376">
    <property type="entry name" value="PRK11171.1-5"/>
    <property type="match status" value="1"/>
</dbReference>
<dbReference type="InterPro" id="IPR014710">
    <property type="entry name" value="RmlC-like_jellyroll"/>
</dbReference>
<dbReference type="InterPro" id="IPR013096">
    <property type="entry name" value="Cupin_2"/>
</dbReference>
<evidence type="ECO:0000256" key="1">
    <source>
        <dbReference type="SAM" id="MobiDB-lite"/>
    </source>
</evidence>
<keyword evidence="4" id="KW-1185">Reference proteome</keyword>
<protein>
    <submittedName>
        <fullName evidence="3">Bifunctional allantoicase/(S)-ureidoglycine aminohydrolase</fullName>
        <ecNumber evidence="3">3.5.3.26</ecNumber>
        <ecNumber evidence="3">3.5.3.4</ecNumber>
    </submittedName>
</protein>
<dbReference type="NCBIfam" id="NF008373">
    <property type="entry name" value="PRK11171.1-2"/>
    <property type="match status" value="1"/>
</dbReference>
<accession>A0ABW4DXS2</accession>
<dbReference type="InterPro" id="IPR044704">
    <property type="entry name" value="UGlyAH_cupin_N"/>
</dbReference>
<evidence type="ECO:0000313" key="3">
    <source>
        <dbReference type="EMBL" id="MFD1482024.1"/>
    </source>
</evidence>
<dbReference type="PANTHER" id="PTHR34571:SF1">
    <property type="entry name" value="(S)-UREIDOGLYCINE AMINOHYDROLASE"/>
    <property type="match status" value="1"/>
</dbReference>
<dbReference type="EMBL" id="JBHTOQ010000022">
    <property type="protein sequence ID" value="MFD1482024.1"/>
    <property type="molecule type" value="Genomic_DNA"/>
</dbReference>
<dbReference type="NCBIfam" id="TIGR03214">
    <property type="entry name" value="ura-cupin"/>
    <property type="match status" value="1"/>
</dbReference>
<dbReference type="InterPro" id="IPR011051">
    <property type="entry name" value="RmlC_Cupin_sf"/>
</dbReference>
<dbReference type="NCBIfam" id="NF040771">
    <property type="entry name" value="AAH_UGLYAH2"/>
    <property type="match status" value="1"/>
</dbReference>
<dbReference type="Pfam" id="PF07883">
    <property type="entry name" value="Cupin_2"/>
    <property type="match status" value="2"/>
</dbReference>
<dbReference type="SUPFAM" id="SSF51182">
    <property type="entry name" value="RmlC-like cupins"/>
    <property type="match status" value="1"/>
</dbReference>
<feature type="region of interest" description="Disordered" evidence="1">
    <location>
        <begin position="1"/>
        <end position="29"/>
    </location>
</feature>
<dbReference type="CDD" id="cd02212">
    <property type="entry name" value="cupin_UGlyAH_C"/>
    <property type="match status" value="1"/>
</dbReference>
<reference evidence="4" key="1">
    <citation type="journal article" date="2019" name="Int. J. Syst. Evol. Microbiol.">
        <title>The Global Catalogue of Microorganisms (GCM) 10K type strain sequencing project: providing services to taxonomists for standard genome sequencing and annotation.</title>
        <authorList>
            <consortium name="The Broad Institute Genomics Platform"/>
            <consortium name="The Broad Institute Genome Sequencing Center for Infectious Disease"/>
            <person name="Wu L."/>
            <person name="Ma J."/>
        </authorList>
    </citation>
    <scope>NUCLEOTIDE SEQUENCE [LARGE SCALE GENOMIC DNA]</scope>
    <source>
        <strain evidence="4">CCM 8875</strain>
    </source>
</reference>
<gene>
    <name evidence="3" type="ORF">ACFQ5P_12025</name>
</gene>
<dbReference type="InterPro" id="IPR044697">
    <property type="entry name" value="UGlyAH_cupin_C"/>
</dbReference>
<dbReference type="Proteomes" id="UP001597302">
    <property type="component" value="Unassembled WGS sequence"/>
</dbReference>
<name>A0ABW4DXS2_9RHOB</name>
<dbReference type="InterPro" id="IPR017627">
    <property type="entry name" value="UGHY"/>
</dbReference>
<evidence type="ECO:0000313" key="4">
    <source>
        <dbReference type="Proteomes" id="UP001597302"/>
    </source>
</evidence>
<evidence type="ECO:0000259" key="2">
    <source>
        <dbReference type="Pfam" id="PF07883"/>
    </source>
</evidence>
<organism evidence="3 4">
    <name type="scientific">Paracoccus nototheniae</name>
    <dbReference type="NCBI Taxonomy" id="2489002"/>
    <lineage>
        <taxon>Bacteria</taxon>
        <taxon>Pseudomonadati</taxon>
        <taxon>Pseudomonadota</taxon>
        <taxon>Alphaproteobacteria</taxon>
        <taxon>Rhodobacterales</taxon>
        <taxon>Paracoccaceae</taxon>
        <taxon>Paracoccus</taxon>
    </lineage>
</organism>
<keyword evidence="3" id="KW-0378">Hydrolase</keyword>
<dbReference type="CDD" id="cd02211">
    <property type="entry name" value="cupin_UGlyAH_N"/>
    <property type="match status" value="1"/>
</dbReference>
<feature type="compositionally biased region" description="Polar residues" evidence="1">
    <location>
        <begin position="1"/>
        <end position="17"/>
    </location>
</feature>
<dbReference type="RefSeq" id="WP_131575273.1">
    <property type="nucleotide sequence ID" value="NZ_CBCSAJ010000038.1"/>
</dbReference>
<proteinExistence type="predicted"/>
<dbReference type="GO" id="GO:0071522">
    <property type="term" value="F:ureidoglycine aminohydrolase activity"/>
    <property type="evidence" value="ECO:0007669"/>
    <property type="project" value="UniProtKB-EC"/>
</dbReference>
<dbReference type="EC" id="3.5.3.4" evidence="3"/>